<dbReference type="GO" id="GO:0030170">
    <property type="term" value="F:pyridoxal phosphate binding"/>
    <property type="evidence" value="ECO:0007669"/>
    <property type="project" value="TreeGrafter"/>
</dbReference>
<sequence>MKIPFIPYGHQWLANDDIKAVVAVLKGDWLTQGPLIDEFEKAVVKYCRAKYAVAVSSGTAALHAAFAAAGIGKGDEVITTPLTFAATANAVVYCQGTPVFADIDPRTLNIDPKEIEKKLTKKTKAIAPVDFRGYPAELNEILRIAKKHKLLVIEDASHAIGSEYRGKKIGSIADMTIFSFHPVKTITTGEGGMVLTNNREFYERMRVFRHHGVVKKPSKGAWYYEIENPGYNYRITDLQCALGLSQMKKFGKFIKGREEIVREYNRAFSKMPEVILPLEKPYAKSVYHLYVIELELSRLKAGRRQIFEELRKEGIGVQVHYMPLHLHPFYKKKFGYKKGDFPVAEHYYERALTLPLFPKMTVKEVHTVIQTVKSIVSKYRV</sequence>
<dbReference type="EMBL" id="MHUG01000006">
    <property type="protein sequence ID" value="OHA73831.1"/>
    <property type="molecule type" value="Genomic_DNA"/>
</dbReference>
<dbReference type="Gene3D" id="3.40.640.10">
    <property type="entry name" value="Type I PLP-dependent aspartate aminotransferase-like (Major domain)"/>
    <property type="match status" value="1"/>
</dbReference>
<dbReference type="CDD" id="cd00616">
    <property type="entry name" value="AHBA_syn"/>
    <property type="match status" value="1"/>
</dbReference>
<keyword evidence="2 3" id="KW-0663">Pyridoxal phosphate</keyword>
<gene>
    <name evidence="4" type="ORF">A3B24_02560</name>
</gene>
<dbReference type="InterPro" id="IPR015422">
    <property type="entry name" value="PyrdxlP-dep_Trfase_small"/>
</dbReference>
<evidence type="ECO:0000313" key="5">
    <source>
        <dbReference type="Proteomes" id="UP000176917"/>
    </source>
</evidence>
<proteinExistence type="inferred from homology"/>
<dbReference type="PANTHER" id="PTHR30244:SF34">
    <property type="entry name" value="DTDP-4-AMINO-4,6-DIDEOXYGALACTOSE TRANSAMINASE"/>
    <property type="match status" value="1"/>
</dbReference>
<evidence type="ECO:0000256" key="2">
    <source>
        <dbReference type="PIRSR" id="PIRSR000390-2"/>
    </source>
</evidence>
<evidence type="ECO:0000256" key="1">
    <source>
        <dbReference type="PIRSR" id="PIRSR000390-1"/>
    </source>
</evidence>
<comment type="caution">
    <text evidence="4">The sequence shown here is derived from an EMBL/GenBank/DDBJ whole genome shotgun (WGS) entry which is preliminary data.</text>
</comment>
<organism evidence="4 5">
    <name type="scientific">Candidatus Wildermuthbacteria bacterium RIFCSPLOWO2_01_FULL_48_16</name>
    <dbReference type="NCBI Taxonomy" id="1802461"/>
    <lineage>
        <taxon>Bacteria</taxon>
        <taxon>Candidatus Wildermuthiibacteriota</taxon>
    </lineage>
</organism>
<dbReference type="PIRSF" id="PIRSF000390">
    <property type="entry name" value="PLP_StrS"/>
    <property type="match status" value="1"/>
</dbReference>
<evidence type="ECO:0000256" key="3">
    <source>
        <dbReference type="RuleBase" id="RU004508"/>
    </source>
</evidence>
<dbReference type="Pfam" id="PF01041">
    <property type="entry name" value="DegT_DnrJ_EryC1"/>
    <property type="match status" value="1"/>
</dbReference>
<dbReference type="NCBIfam" id="TIGR03588">
    <property type="entry name" value="PseC"/>
    <property type="match status" value="1"/>
</dbReference>
<dbReference type="InterPro" id="IPR015424">
    <property type="entry name" value="PyrdxlP-dep_Trfase"/>
</dbReference>
<feature type="modified residue" description="N6-(pyridoxal phosphate)lysine" evidence="2">
    <location>
        <position position="184"/>
    </location>
</feature>
<evidence type="ECO:0000313" key="4">
    <source>
        <dbReference type="EMBL" id="OHA73831.1"/>
    </source>
</evidence>
<dbReference type="InterPro" id="IPR020026">
    <property type="entry name" value="PseC"/>
</dbReference>
<dbReference type="AlphaFoldDB" id="A0A1G2RP75"/>
<dbReference type="STRING" id="1802461.A3B24_02560"/>
<dbReference type="InterPro" id="IPR000653">
    <property type="entry name" value="DegT/StrS_aminotransferase"/>
</dbReference>
<accession>A0A1G2RP75</accession>
<reference evidence="4 5" key="1">
    <citation type="journal article" date="2016" name="Nat. Commun.">
        <title>Thousands of microbial genomes shed light on interconnected biogeochemical processes in an aquifer system.</title>
        <authorList>
            <person name="Anantharaman K."/>
            <person name="Brown C.T."/>
            <person name="Hug L.A."/>
            <person name="Sharon I."/>
            <person name="Castelle C.J."/>
            <person name="Probst A.J."/>
            <person name="Thomas B.C."/>
            <person name="Singh A."/>
            <person name="Wilkins M.J."/>
            <person name="Karaoz U."/>
            <person name="Brodie E.L."/>
            <person name="Williams K.H."/>
            <person name="Hubbard S.S."/>
            <person name="Banfield J.F."/>
        </authorList>
    </citation>
    <scope>NUCLEOTIDE SEQUENCE [LARGE SCALE GENOMIC DNA]</scope>
</reference>
<dbReference type="Gene3D" id="3.90.1150.10">
    <property type="entry name" value="Aspartate Aminotransferase, domain 1"/>
    <property type="match status" value="1"/>
</dbReference>
<dbReference type="GO" id="GO:0000271">
    <property type="term" value="P:polysaccharide biosynthetic process"/>
    <property type="evidence" value="ECO:0007669"/>
    <property type="project" value="TreeGrafter"/>
</dbReference>
<name>A0A1G2RP75_9BACT</name>
<protein>
    <submittedName>
        <fullName evidence="4">UDP-4-amino-4, 6-dideoxy-N-acetyl-beta-L-altrosamine transaminase</fullName>
    </submittedName>
</protein>
<dbReference type="SUPFAM" id="SSF53383">
    <property type="entry name" value="PLP-dependent transferases"/>
    <property type="match status" value="1"/>
</dbReference>
<feature type="active site" description="Proton acceptor" evidence="1">
    <location>
        <position position="184"/>
    </location>
</feature>
<dbReference type="GO" id="GO:0008483">
    <property type="term" value="F:transaminase activity"/>
    <property type="evidence" value="ECO:0007669"/>
    <property type="project" value="TreeGrafter"/>
</dbReference>
<dbReference type="Proteomes" id="UP000176917">
    <property type="component" value="Unassembled WGS sequence"/>
</dbReference>
<comment type="similarity">
    <text evidence="3">Belongs to the DegT/DnrJ/EryC1 family.</text>
</comment>
<dbReference type="InterPro" id="IPR015421">
    <property type="entry name" value="PyrdxlP-dep_Trfase_major"/>
</dbReference>
<dbReference type="PANTHER" id="PTHR30244">
    <property type="entry name" value="TRANSAMINASE"/>
    <property type="match status" value="1"/>
</dbReference>